<sequence>MRIGGKKIEMEKRKELFVSRAIVLVVVPSRSLLTLFQLCCYERELYAWFDETFDLCLREQWRVLLSRPSNLSRLSEISSIRPFLPARAVAQAMSSSFEREHVSLRAIVLVVVPSRSLLTLFQLCCYERELYAWFDETFDLCLREQWRVLLSRPSNLSRLSEISSIRPFLPARAVAQAMSSSFEREHVSLRVVLQWSGHNSMALVSGSSWWCPIYIIWRLETH</sequence>
<keyword evidence="2" id="KW-1185">Reference proteome</keyword>
<evidence type="ECO:0000313" key="2">
    <source>
        <dbReference type="Proteomes" id="UP000501690"/>
    </source>
</evidence>
<dbReference type="EMBL" id="CP039346">
    <property type="protein sequence ID" value="QCD82901.1"/>
    <property type="molecule type" value="Genomic_DNA"/>
</dbReference>
<evidence type="ECO:0000313" key="1">
    <source>
        <dbReference type="EMBL" id="QCD82901.1"/>
    </source>
</evidence>
<gene>
    <name evidence="1" type="ORF">DEO72_LG2g3243</name>
</gene>
<reference evidence="1 2" key="1">
    <citation type="submission" date="2019-04" db="EMBL/GenBank/DDBJ databases">
        <title>An improved genome assembly and genetic linkage map for asparagus bean, Vigna unguiculata ssp. sesquipedialis.</title>
        <authorList>
            <person name="Xia Q."/>
            <person name="Zhang R."/>
            <person name="Dong Y."/>
        </authorList>
    </citation>
    <scope>NUCLEOTIDE SEQUENCE [LARGE SCALE GENOMIC DNA]</scope>
    <source>
        <tissue evidence="1">Leaf</tissue>
    </source>
</reference>
<name>A0A4D6L313_VIGUN</name>
<accession>A0A4D6L313</accession>
<protein>
    <submittedName>
        <fullName evidence="1">Uncharacterized protein</fullName>
    </submittedName>
</protein>
<dbReference type="AlphaFoldDB" id="A0A4D6L313"/>
<dbReference type="Proteomes" id="UP000501690">
    <property type="component" value="Linkage Group LG2"/>
</dbReference>
<organism evidence="1 2">
    <name type="scientific">Vigna unguiculata</name>
    <name type="common">Cowpea</name>
    <dbReference type="NCBI Taxonomy" id="3917"/>
    <lineage>
        <taxon>Eukaryota</taxon>
        <taxon>Viridiplantae</taxon>
        <taxon>Streptophyta</taxon>
        <taxon>Embryophyta</taxon>
        <taxon>Tracheophyta</taxon>
        <taxon>Spermatophyta</taxon>
        <taxon>Magnoliopsida</taxon>
        <taxon>eudicotyledons</taxon>
        <taxon>Gunneridae</taxon>
        <taxon>Pentapetalae</taxon>
        <taxon>rosids</taxon>
        <taxon>fabids</taxon>
        <taxon>Fabales</taxon>
        <taxon>Fabaceae</taxon>
        <taxon>Papilionoideae</taxon>
        <taxon>50 kb inversion clade</taxon>
        <taxon>NPAAA clade</taxon>
        <taxon>indigoferoid/millettioid clade</taxon>
        <taxon>Phaseoleae</taxon>
        <taxon>Vigna</taxon>
    </lineage>
</organism>
<proteinExistence type="predicted"/>